<reference evidence="1" key="2">
    <citation type="journal article" date="2015" name="Data Brief">
        <title>Shoot transcriptome of the giant reed, Arundo donax.</title>
        <authorList>
            <person name="Barrero R.A."/>
            <person name="Guerrero F.D."/>
            <person name="Moolhuijzen P."/>
            <person name="Goolsby J.A."/>
            <person name="Tidwell J."/>
            <person name="Bellgard S.E."/>
            <person name="Bellgard M.I."/>
        </authorList>
    </citation>
    <scope>NUCLEOTIDE SEQUENCE</scope>
    <source>
        <tissue evidence="1">Shoot tissue taken approximately 20 cm above the soil surface</tissue>
    </source>
</reference>
<dbReference type="AlphaFoldDB" id="A0A0A9CV66"/>
<dbReference type="EMBL" id="GBRH01220620">
    <property type="protein sequence ID" value="JAD77275.1"/>
    <property type="molecule type" value="Transcribed_RNA"/>
</dbReference>
<reference evidence="1" key="1">
    <citation type="submission" date="2014-09" db="EMBL/GenBank/DDBJ databases">
        <authorList>
            <person name="Magalhaes I.L.F."/>
            <person name="Oliveira U."/>
            <person name="Santos F.R."/>
            <person name="Vidigal T.H.D.A."/>
            <person name="Brescovit A.D."/>
            <person name="Santos A.J."/>
        </authorList>
    </citation>
    <scope>NUCLEOTIDE SEQUENCE</scope>
    <source>
        <tissue evidence="1">Shoot tissue taken approximately 20 cm above the soil surface</tissue>
    </source>
</reference>
<proteinExistence type="predicted"/>
<accession>A0A0A9CV66</accession>
<sequence length="149" mass="16141">MNLALDVLAVSLSSLANPSDTPLDLSFVMEPLGQSTSWISTVDPKSMPSISLSSFSLPTKCRLRGKGRPSDASFSFSAIFFRPSLDRSRVTVLDTQFLELLSFASNLNSWHRISPSNASFPSLSSNLPSKSPAISDSSVSNNIGTRFFF</sequence>
<protein>
    <submittedName>
        <fullName evidence="1">Uncharacterized protein</fullName>
    </submittedName>
</protein>
<organism evidence="1">
    <name type="scientific">Arundo donax</name>
    <name type="common">Giant reed</name>
    <name type="synonym">Donax arundinaceus</name>
    <dbReference type="NCBI Taxonomy" id="35708"/>
    <lineage>
        <taxon>Eukaryota</taxon>
        <taxon>Viridiplantae</taxon>
        <taxon>Streptophyta</taxon>
        <taxon>Embryophyta</taxon>
        <taxon>Tracheophyta</taxon>
        <taxon>Spermatophyta</taxon>
        <taxon>Magnoliopsida</taxon>
        <taxon>Liliopsida</taxon>
        <taxon>Poales</taxon>
        <taxon>Poaceae</taxon>
        <taxon>PACMAD clade</taxon>
        <taxon>Arundinoideae</taxon>
        <taxon>Arundineae</taxon>
        <taxon>Arundo</taxon>
    </lineage>
</organism>
<name>A0A0A9CV66_ARUDO</name>
<evidence type="ECO:0000313" key="1">
    <source>
        <dbReference type="EMBL" id="JAD77275.1"/>
    </source>
</evidence>